<comment type="cofactor">
    <cofactor evidence="2">
        <name>Mg(2+)</name>
        <dbReference type="ChEBI" id="CHEBI:18420"/>
    </cofactor>
</comment>
<evidence type="ECO:0000259" key="7">
    <source>
        <dbReference type="PROSITE" id="PS51462"/>
    </source>
</evidence>
<evidence type="ECO:0000256" key="1">
    <source>
        <dbReference type="ARBA" id="ARBA00001936"/>
    </source>
</evidence>
<comment type="caution">
    <text evidence="8">The sequence shown here is derived from an EMBL/GenBank/DDBJ whole genome shotgun (WGS) entry which is preliminary data.</text>
</comment>
<accession>A0A7X2XFK2</accession>
<evidence type="ECO:0000313" key="11">
    <source>
        <dbReference type="Proteomes" id="UP000484547"/>
    </source>
</evidence>
<keyword evidence="3" id="KW-0479">Metal-binding</keyword>
<dbReference type="GO" id="GO:0010945">
    <property type="term" value="F:coenzyme A diphosphatase activity"/>
    <property type="evidence" value="ECO:0007669"/>
    <property type="project" value="InterPro"/>
</dbReference>
<dbReference type="PANTHER" id="PTHR12992">
    <property type="entry name" value="NUDIX HYDROLASE"/>
    <property type="match status" value="1"/>
</dbReference>
<evidence type="ECO:0000256" key="4">
    <source>
        <dbReference type="ARBA" id="ARBA00022801"/>
    </source>
</evidence>
<evidence type="ECO:0000313" key="10">
    <source>
        <dbReference type="Proteomes" id="UP000443070"/>
    </source>
</evidence>
<protein>
    <submittedName>
        <fullName evidence="8">NUDIX domain-containing protein</fullName>
    </submittedName>
</protein>
<dbReference type="RefSeq" id="WP_113077476.1">
    <property type="nucleotide sequence ID" value="NZ_AP025560.1"/>
</dbReference>
<dbReference type="OrthoDB" id="9802805at2"/>
<dbReference type="PROSITE" id="PS51462">
    <property type="entry name" value="NUDIX"/>
    <property type="match status" value="1"/>
</dbReference>
<keyword evidence="5" id="KW-0460">Magnesium</keyword>
<dbReference type="EMBL" id="WNBW01000002">
    <property type="protein sequence ID" value="MTU03704.1"/>
    <property type="molecule type" value="Genomic_DNA"/>
</dbReference>
<evidence type="ECO:0000256" key="6">
    <source>
        <dbReference type="ARBA" id="ARBA00023211"/>
    </source>
</evidence>
<dbReference type="InterPro" id="IPR015797">
    <property type="entry name" value="NUDIX_hydrolase-like_dom_sf"/>
</dbReference>
<keyword evidence="10" id="KW-1185">Reference proteome</keyword>
<dbReference type="InterPro" id="IPR000086">
    <property type="entry name" value="NUDIX_hydrolase_dom"/>
</dbReference>
<dbReference type="Gene3D" id="3.90.79.10">
    <property type="entry name" value="Nucleoside Triphosphate Pyrophosphohydrolase"/>
    <property type="match status" value="1"/>
</dbReference>
<dbReference type="Proteomes" id="UP000484547">
    <property type="component" value="Unassembled WGS sequence"/>
</dbReference>
<evidence type="ECO:0000313" key="9">
    <source>
        <dbReference type="EMBL" id="MTU03704.1"/>
    </source>
</evidence>
<evidence type="ECO:0000256" key="3">
    <source>
        <dbReference type="ARBA" id="ARBA00022723"/>
    </source>
</evidence>
<dbReference type="SUPFAM" id="SSF55811">
    <property type="entry name" value="Nudix"/>
    <property type="match status" value="1"/>
</dbReference>
<dbReference type="GO" id="GO:0046872">
    <property type="term" value="F:metal ion binding"/>
    <property type="evidence" value="ECO:0007669"/>
    <property type="project" value="UniProtKB-KW"/>
</dbReference>
<keyword evidence="4" id="KW-0378">Hydrolase</keyword>
<dbReference type="InterPro" id="IPR045121">
    <property type="entry name" value="CoAse"/>
</dbReference>
<sequence length="217" mass="24820">MEKTAELIKQITERLNRRPARIDKADRLWDAAVLVPLIDTKQGPAVLFEVRAAGLGWQPGDVCFPGGRYECGDDSFAKTAVRETCEELGITEDKIELCGELDYLVTHMGPIIHPFVGRLANEVKLDCNSDEVAEIFTVPLNFLLLSEPRVAHMELANRATADFPFDLLPRHPHDWYKRKGYNIYFYEYQGHVIWGLTARILHGFIKRFHKELQANIL</sequence>
<gene>
    <name evidence="8" type="ORF">GMD11_05075</name>
    <name evidence="9" type="ORF">GMD18_04720</name>
</gene>
<organism evidence="8 11">
    <name type="scientific">Phascolarctobacterium faecium</name>
    <dbReference type="NCBI Taxonomy" id="33025"/>
    <lineage>
        <taxon>Bacteria</taxon>
        <taxon>Bacillati</taxon>
        <taxon>Bacillota</taxon>
        <taxon>Negativicutes</taxon>
        <taxon>Acidaminococcales</taxon>
        <taxon>Acidaminococcaceae</taxon>
        <taxon>Phascolarctobacterium</taxon>
    </lineage>
</organism>
<evidence type="ECO:0000313" key="8">
    <source>
        <dbReference type="EMBL" id="MTT75642.1"/>
    </source>
</evidence>
<reference evidence="10 11" key="1">
    <citation type="journal article" date="2019" name="Nat. Med.">
        <title>A library of human gut bacterial isolates paired with longitudinal multiomics data enables mechanistic microbiome research.</title>
        <authorList>
            <person name="Poyet M."/>
            <person name="Groussin M."/>
            <person name="Gibbons S.M."/>
            <person name="Avila-Pacheco J."/>
            <person name="Jiang X."/>
            <person name="Kearney S.M."/>
            <person name="Perrotta A.R."/>
            <person name="Berdy B."/>
            <person name="Zhao S."/>
            <person name="Lieberman T.D."/>
            <person name="Swanson P.K."/>
            <person name="Smith M."/>
            <person name="Roesemann S."/>
            <person name="Alexander J.E."/>
            <person name="Rich S.A."/>
            <person name="Livny J."/>
            <person name="Vlamakis H."/>
            <person name="Clish C."/>
            <person name="Bullock K."/>
            <person name="Deik A."/>
            <person name="Scott J."/>
            <person name="Pierce K.A."/>
            <person name="Xavier R.J."/>
            <person name="Alm E.J."/>
        </authorList>
    </citation>
    <scope>NUCLEOTIDE SEQUENCE [LARGE SCALE GENOMIC DNA]</scope>
    <source>
        <strain evidence="8 11">BIOML-A13</strain>
        <strain evidence="9 10">BIOML-A3</strain>
    </source>
</reference>
<keyword evidence="6" id="KW-0464">Manganese</keyword>
<dbReference type="EMBL" id="WNBM01000002">
    <property type="protein sequence ID" value="MTT75642.1"/>
    <property type="molecule type" value="Genomic_DNA"/>
</dbReference>
<evidence type="ECO:0000256" key="2">
    <source>
        <dbReference type="ARBA" id="ARBA00001946"/>
    </source>
</evidence>
<dbReference type="CDD" id="cd03426">
    <property type="entry name" value="NUDIX_CoAse_Nudt7"/>
    <property type="match status" value="1"/>
</dbReference>
<name>A0A7X2XFK2_9FIRM</name>
<feature type="domain" description="Nudix hydrolase" evidence="7">
    <location>
        <begin position="28"/>
        <end position="168"/>
    </location>
</feature>
<dbReference type="PANTHER" id="PTHR12992:SF11">
    <property type="entry name" value="MITOCHONDRIAL COENZYME A DIPHOSPHATASE NUDT8"/>
    <property type="match status" value="1"/>
</dbReference>
<dbReference type="AlphaFoldDB" id="A0A7X2XFK2"/>
<dbReference type="Proteomes" id="UP000443070">
    <property type="component" value="Unassembled WGS sequence"/>
</dbReference>
<comment type="cofactor">
    <cofactor evidence="1">
        <name>Mn(2+)</name>
        <dbReference type="ChEBI" id="CHEBI:29035"/>
    </cofactor>
</comment>
<evidence type="ECO:0000256" key="5">
    <source>
        <dbReference type="ARBA" id="ARBA00022842"/>
    </source>
</evidence>
<dbReference type="Pfam" id="PF00293">
    <property type="entry name" value="NUDIX"/>
    <property type="match status" value="1"/>
</dbReference>
<proteinExistence type="predicted"/>